<dbReference type="AlphaFoldDB" id="A0A4U5N8L1"/>
<dbReference type="PROSITE" id="PS50948">
    <property type="entry name" value="PAN"/>
    <property type="match status" value="1"/>
</dbReference>
<name>A0A4U5N8L1_STECR</name>
<dbReference type="EMBL" id="AZBU02000005">
    <property type="protein sequence ID" value="TKR78271.1"/>
    <property type="molecule type" value="Genomic_DNA"/>
</dbReference>
<keyword evidence="4" id="KW-1185">Reference proteome</keyword>
<keyword evidence="1" id="KW-0732">Signal</keyword>
<dbReference type="InterPro" id="IPR003609">
    <property type="entry name" value="Pan_app"/>
</dbReference>
<accession>A0A4U5N8L1</accession>
<feature type="chain" id="PRO_5020868951" description="Apple domain-containing protein" evidence="1">
    <location>
        <begin position="23"/>
        <end position="283"/>
    </location>
</feature>
<feature type="signal peptide" evidence="1">
    <location>
        <begin position="1"/>
        <end position="22"/>
    </location>
</feature>
<organism evidence="3 4">
    <name type="scientific">Steinernema carpocapsae</name>
    <name type="common">Entomopathogenic nematode</name>
    <dbReference type="NCBI Taxonomy" id="34508"/>
    <lineage>
        <taxon>Eukaryota</taxon>
        <taxon>Metazoa</taxon>
        <taxon>Ecdysozoa</taxon>
        <taxon>Nematoda</taxon>
        <taxon>Chromadorea</taxon>
        <taxon>Rhabditida</taxon>
        <taxon>Tylenchina</taxon>
        <taxon>Panagrolaimomorpha</taxon>
        <taxon>Strongyloidoidea</taxon>
        <taxon>Steinernematidae</taxon>
        <taxon>Steinernema</taxon>
    </lineage>
</organism>
<dbReference type="STRING" id="34508.A0A4U5N8L1"/>
<dbReference type="OrthoDB" id="5849052at2759"/>
<feature type="domain" description="Apple" evidence="2">
    <location>
        <begin position="39"/>
        <end position="125"/>
    </location>
</feature>
<gene>
    <name evidence="3" type="ORF">L596_019105</name>
</gene>
<comment type="caution">
    <text evidence="3">The sequence shown here is derived from an EMBL/GenBank/DDBJ whole genome shotgun (WGS) entry which is preliminary data.</text>
</comment>
<dbReference type="Gene3D" id="3.50.4.10">
    <property type="entry name" value="Hepatocyte Growth Factor"/>
    <property type="match status" value="1"/>
</dbReference>
<dbReference type="Proteomes" id="UP000298663">
    <property type="component" value="Unassembled WGS sequence"/>
</dbReference>
<sequence length="283" mass="31163">MNSRIFLLLSALFLLANDAVLGHPKTGLVKRDVFDLNQCFTYRKGFRIELKAGDIESTDTVQFKDDCLKACLKALLNDGFECRSLMHMPRENDCVLTTVEGNSANIVRLSEEKGAAPINYYENECAKLPLPGGGVVEAKLQGYRGQGLVQMMQKKGTNPQIMVILNGVQENNNFDIVYIDEEVKDCYKLTQQQKSSAQILVTVDSDTNGMGVQPWTEIFFDLLVNPVLGKTVAVIDAKTKQVFDCGKIQIRGNAADFERAKNGGLTMVPAAFLVAITGIAMLL</sequence>
<protein>
    <recommendedName>
        <fullName evidence="2">Apple domain-containing protein</fullName>
    </recommendedName>
</protein>
<proteinExistence type="predicted"/>
<evidence type="ECO:0000313" key="4">
    <source>
        <dbReference type="Proteomes" id="UP000298663"/>
    </source>
</evidence>
<dbReference type="Pfam" id="PF00024">
    <property type="entry name" value="PAN_1"/>
    <property type="match status" value="1"/>
</dbReference>
<dbReference type="SUPFAM" id="SSF57414">
    <property type="entry name" value="Hairpin loop containing domain-like"/>
    <property type="match status" value="1"/>
</dbReference>
<reference evidence="3 4" key="2">
    <citation type="journal article" date="2019" name="G3 (Bethesda)">
        <title>Hybrid Assembly of the Genome of the Entomopathogenic Nematode Steinernema carpocapsae Identifies the X-Chromosome.</title>
        <authorList>
            <person name="Serra L."/>
            <person name="Macchietto M."/>
            <person name="Macias-Munoz A."/>
            <person name="McGill C.J."/>
            <person name="Rodriguez I.M."/>
            <person name="Rodriguez B."/>
            <person name="Murad R."/>
            <person name="Mortazavi A."/>
        </authorList>
    </citation>
    <scope>NUCLEOTIDE SEQUENCE [LARGE SCALE GENOMIC DNA]</scope>
    <source>
        <strain evidence="3 4">ALL</strain>
    </source>
</reference>
<evidence type="ECO:0000256" key="1">
    <source>
        <dbReference type="SAM" id="SignalP"/>
    </source>
</evidence>
<reference evidence="3 4" key="1">
    <citation type="journal article" date="2015" name="Genome Biol.">
        <title>Comparative genomics of Steinernema reveals deeply conserved gene regulatory networks.</title>
        <authorList>
            <person name="Dillman A.R."/>
            <person name="Macchietto M."/>
            <person name="Porter C.F."/>
            <person name="Rogers A."/>
            <person name="Williams B."/>
            <person name="Antoshechkin I."/>
            <person name="Lee M.M."/>
            <person name="Goodwin Z."/>
            <person name="Lu X."/>
            <person name="Lewis E.E."/>
            <person name="Goodrich-Blair H."/>
            <person name="Stock S.P."/>
            <person name="Adams B.J."/>
            <person name="Sternberg P.W."/>
            <person name="Mortazavi A."/>
        </authorList>
    </citation>
    <scope>NUCLEOTIDE SEQUENCE [LARGE SCALE GENOMIC DNA]</scope>
    <source>
        <strain evidence="3 4">ALL</strain>
    </source>
</reference>
<evidence type="ECO:0000313" key="3">
    <source>
        <dbReference type="EMBL" id="TKR78271.1"/>
    </source>
</evidence>
<evidence type="ECO:0000259" key="2">
    <source>
        <dbReference type="PROSITE" id="PS50948"/>
    </source>
</evidence>